<dbReference type="AlphaFoldDB" id="A0A7Y9LKW4"/>
<keyword evidence="1" id="KW-0472">Membrane</keyword>
<comment type="caution">
    <text evidence="2">The sequence shown here is derived from an EMBL/GenBank/DDBJ whole genome shotgun (WGS) entry which is preliminary data.</text>
</comment>
<evidence type="ECO:0000313" key="2">
    <source>
        <dbReference type="EMBL" id="NYE81932.1"/>
    </source>
</evidence>
<feature type="transmembrane region" description="Helical" evidence="1">
    <location>
        <begin position="46"/>
        <end position="68"/>
    </location>
</feature>
<evidence type="ECO:0000256" key="1">
    <source>
        <dbReference type="SAM" id="Phobius"/>
    </source>
</evidence>
<dbReference type="EMBL" id="JACBYR010000001">
    <property type="protein sequence ID" value="NYE81932.1"/>
    <property type="molecule type" value="Genomic_DNA"/>
</dbReference>
<dbReference type="RefSeq" id="WP_179584341.1">
    <property type="nucleotide sequence ID" value="NZ_JACBYR010000001.1"/>
</dbReference>
<feature type="transmembrane region" description="Helical" evidence="1">
    <location>
        <begin position="6"/>
        <end position="26"/>
    </location>
</feature>
<evidence type="ECO:0000313" key="3">
    <source>
        <dbReference type="Proteomes" id="UP000542125"/>
    </source>
</evidence>
<keyword evidence="1" id="KW-0812">Transmembrane</keyword>
<accession>A0A7Y9LKW4</accession>
<keyword evidence="1" id="KW-1133">Transmembrane helix</keyword>
<dbReference type="Proteomes" id="UP000542125">
    <property type="component" value="Unassembled WGS sequence"/>
</dbReference>
<gene>
    <name evidence="2" type="ORF">FHW18_001203</name>
</gene>
<sequence>MPEISPFFAFAAVALVLILIGSMWLFGGRRPRRDAGPRLKPVRRFIGLLVLLTGLLSAFLGFTVYRYLQLFDDEPVAVITLKQQSPQQFLATVTLNSHDIIGAPPAVHEFTINGDAWMIDARVLRWQLPAALAGVPSLYRLERLSGRYDAIEQERTAPRSAYDLGDAGAPDLWSLKKRFPTWLPFVDAQFGSATWMPMFDNAQYTVLFNGRGGLLAKPADAATADGLRKRGW</sequence>
<organism evidence="2 3">
    <name type="scientific">Pigmentiphaga litoralis</name>
    <dbReference type="NCBI Taxonomy" id="516702"/>
    <lineage>
        <taxon>Bacteria</taxon>
        <taxon>Pseudomonadati</taxon>
        <taxon>Pseudomonadota</taxon>
        <taxon>Betaproteobacteria</taxon>
        <taxon>Burkholderiales</taxon>
        <taxon>Alcaligenaceae</taxon>
        <taxon>Pigmentiphaga</taxon>
    </lineage>
</organism>
<proteinExistence type="predicted"/>
<name>A0A7Y9LKW4_9BURK</name>
<protein>
    <recommendedName>
        <fullName evidence="4">Cation/multidrug efflux pump</fullName>
    </recommendedName>
</protein>
<reference evidence="2 3" key="1">
    <citation type="submission" date="2020-07" db="EMBL/GenBank/DDBJ databases">
        <title>Genomic Encyclopedia of Type Strains, Phase IV (KMG-V): Genome sequencing to study the core and pangenomes of soil and plant-associated prokaryotes.</title>
        <authorList>
            <person name="Whitman W."/>
        </authorList>
    </citation>
    <scope>NUCLEOTIDE SEQUENCE [LARGE SCALE GENOMIC DNA]</scope>
    <source>
        <strain evidence="2 3">SAS40</strain>
    </source>
</reference>
<evidence type="ECO:0008006" key="4">
    <source>
        <dbReference type="Google" id="ProtNLM"/>
    </source>
</evidence>
<keyword evidence="3" id="KW-1185">Reference proteome</keyword>